<evidence type="ECO:0000256" key="2">
    <source>
        <dbReference type="ARBA" id="ARBA00022468"/>
    </source>
</evidence>
<evidence type="ECO:0000259" key="5">
    <source>
        <dbReference type="Pfam" id="PF14771"/>
    </source>
</evidence>
<keyword evidence="7" id="KW-1185">Reference proteome</keyword>
<name>A0AAE0L0C0_9CHLO</name>
<dbReference type="SUPFAM" id="SSF52047">
    <property type="entry name" value="RNI-like"/>
    <property type="match status" value="1"/>
</dbReference>
<dbReference type="Proteomes" id="UP001190700">
    <property type="component" value="Unassembled WGS sequence"/>
</dbReference>
<keyword evidence="3" id="KW-0433">Leucine-rich repeat</keyword>
<feature type="domain" description="DUF4476" evidence="5">
    <location>
        <begin position="587"/>
        <end position="629"/>
    </location>
</feature>
<dbReference type="Pfam" id="PF13516">
    <property type="entry name" value="LRR_6"/>
    <property type="match status" value="4"/>
</dbReference>
<evidence type="ECO:0000313" key="7">
    <source>
        <dbReference type="Proteomes" id="UP001190700"/>
    </source>
</evidence>
<keyword evidence="2" id="KW-0343">GTPase activation</keyword>
<dbReference type="GO" id="GO:0048471">
    <property type="term" value="C:perinuclear region of cytoplasm"/>
    <property type="evidence" value="ECO:0007669"/>
    <property type="project" value="TreeGrafter"/>
</dbReference>
<proteinExistence type="predicted"/>
<keyword evidence="4" id="KW-0677">Repeat</keyword>
<dbReference type="EMBL" id="LGRX02012653">
    <property type="protein sequence ID" value="KAK3267050.1"/>
    <property type="molecule type" value="Genomic_DNA"/>
</dbReference>
<gene>
    <name evidence="6" type="ORF">CYMTET_24366</name>
</gene>
<evidence type="ECO:0000256" key="3">
    <source>
        <dbReference type="ARBA" id="ARBA00022614"/>
    </source>
</evidence>
<dbReference type="InterPro" id="IPR032675">
    <property type="entry name" value="LRR_dom_sf"/>
</dbReference>
<organism evidence="6 7">
    <name type="scientific">Cymbomonas tetramitiformis</name>
    <dbReference type="NCBI Taxonomy" id="36881"/>
    <lineage>
        <taxon>Eukaryota</taxon>
        <taxon>Viridiplantae</taxon>
        <taxon>Chlorophyta</taxon>
        <taxon>Pyramimonadophyceae</taxon>
        <taxon>Pyramimonadales</taxon>
        <taxon>Pyramimonadaceae</taxon>
        <taxon>Cymbomonas</taxon>
    </lineage>
</organism>
<evidence type="ECO:0000256" key="1">
    <source>
        <dbReference type="ARBA" id="ARBA00004430"/>
    </source>
</evidence>
<dbReference type="Pfam" id="PF14771">
    <property type="entry name" value="DUF4476"/>
    <property type="match status" value="1"/>
</dbReference>
<dbReference type="GO" id="GO:0006913">
    <property type="term" value="P:nucleocytoplasmic transport"/>
    <property type="evidence" value="ECO:0007669"/>
    <property type="project" value="TreeGrafter"/>
</dbReference>
<dbReference type="GO" id="GO:0005829">
    <property type="term" value="C:cytosol"/>
    <property type="evidence" value="ECO:0007669"/>
    <property type="project" value="TreeGrafter"/>
</dbReference>
<dbReference type="Gene3D" id="3.80.10.10">
    <property type="entry name" value="Ribonuclease Inhibitor"/>
    <property type="match status" value="3"/>
</dbReference>
<feature type="non-terminal residue" evidence="6">
    <location>
        <position position="848"/>
    </location>
</feature>
<dbReference type="PANTHER" id="PTHR24113:SF12">
    <property type="entry name" value="RAN GTPASE-ACTIVATING PROTEIN 1"/>
    <property type="match status" value="1"/>
</dbReference>
<evidence type="ECO:0000256" key="4">
    <source>
        <dbReference type="ARBA" id="ARBA00022737"/>
    </source>
</evidence>
<dbReference type="InterPro" id="IPR028011">
    <property type="entry name" value="DUF4476"/>
</dbReference>
<comment type="subcellular location">
    <subcellularLocation>
        <location evidence="1">Cytoplasm</location>
        <location evidence="1">Cytoskeleton</location>
        <location evidence="1">Cilium axoneme</location>
    </subcellularLocation>
</comment>
<dbReference type="InterPro" id="IPR001611">
    <property type="entry name" value="Leu-rich_rpt"/>
</dbReference>
<dbReference type="GO" id="GO:0005096">
    <property type="term" value="F:GTPase activator activity"/>
    <property type="evidence" value="ECO:0007669"/>
    <property type="project" value="UniProtKB-KW"/>
</dbReference>
<sequence>MRLSTCRLESVLGLKGARAFAFCLPTNKVITNLNLAKNQLDEVALREILTGISENGNIIELDLSYNHFSLSNSQLLAELLDEQAPPVLKINVLKLNHCGLENAHVNHLCSSLSSKNQSLAELEIGANRIGDAGALAIGEMLENNVTLTRIDMTWNNFKGPGAAGLAAGLRLNAQLQALNLSWNGLDNEGGIYFGEMLKVNCTLRELNLSNCRLGPDACLVLSTGVTMNASLEVLKLSNNPCGQDGGRHLMHMLQTNDALSRLTLDGCSFVSSKYGGKGAAEFNRFDADGPYSLDLSSLTDKALATQLCLLEEELPGSAKEVRYNGKRLSDDGGLPLEQLNWPANIPPKGILTLKYIGMYNTGVAKDQKEIEDEDLENLVTQLQSNHISDREKMTLLTMFSSSYYFLAEHARQMLSAINDPQERLSGATVLFFRVLDAQNTDQMLPQNELLQLREMLGVHAYFRATNPTGCFNLNLQVQTDRLVAQRLVESALYEGGARSWRNVTFDGTKLYTKMGAPSEWVRGVPQKGMLCLDYTASKVPNPKVDKPVTSEQLHGILKEFVLNPVTGRIGGVESVQRLRDISVQFFVSADQVCSIIKRFPMSDEKVEVAIMLTRRIIDQENLWKVVYCLRSYEQVAYKARLGWNVVYHPDHTSGKYILDLKDYEQRQIAQQLVSYAVKDKSKPCWHNLRMDGRKVAMPIENAQMWMVLSMNYEANNTVLEMDIAGPDIWWLLEIDQPNDRRARDVALNRLHARKTFKRILFTHPYWMKYSTAKKPKGNERNEEKGSIWAAAKTTALKASESSTKRSSIVEAIQNAIEAESTGTSFEDMRAKAGDLDREGLGFLNGENK</sequence>
<accession>A0AAE0L0C0</accession>
<dbReference type="GO" id="GO:0005930">
    <property type="term" value="C:axoneme"/>
    <property type="evidence" value="ECO:0007669"/>
    <property type="project" value="UniProtKB-SubCell"/>
</dbReference>
<dbReference type="GO" id="GO:0031267">
    <property type="term" value="F:small GTPase binding"/>
    <property type="evidence" value="ECO:0007669"/>
    <property type="project" value="TreeGrafter"/>
</dbReference>
<protein>
    <recommendedName>
        <fullName evidence="5">DUF4476 domain-containing protein</fullName>
    </recommendedName>
</protein>
<dbReference type="AlphaFoldDB" id="A0AAE0L0C0"/>
<comment type="caution">
    <text evidence="6">The sequence shown here is derived from an EMBL/GenBank/DDBJ whole genome shotgun (WGS) entry which is preliminary data.</text>
</comment>
<dbReference type="PANTHER" id="PTHR24113">
    <property type="entry name" value="RAN GTPASE-ACTIVATING PROTEIN 1"/>
    <property type="match status" value="1"/>
</dbReference>
<dbReference type="GO" id="GO:0005634">
    <property type="term" value="C:nucleus"/>
    <property type="evidence" value="ECO:0007669"/>
    <property type="project" value="TreeGrafter"/>
</dbReference>
<reference evidence="6 7" key="1">
    <citation type="journal article" date="2015" name="Genome Biol. Evol.">
        <title>Comparative Genomics of a Bacterivorous Green Alga Reveals Evolutionary Causalities and Consequences of Phago-Mixotrophic Mode of Nutrition.</title>
        <authorList>
            <person name="Burns J.A."/>
            <person name="Paasch A."/>
            <person name="Narechania A."/>
            <person name="Kim E."/>
        </authorList>
    </citation>
    <scope>NUCLEOTIDE SEQUENCE [LARGE SCALE GENOMIC DNA]</scope>
    <source>
        <strain evidence="6 7">PLY_AMNH</strain>
    </source>
</reference>
<dbReference type="SMART" id="SM00368">
    <property type="entry name" value="LRR_RI"/>
    <property type="match status" value="8"/>
</dbReference>
<dbReference type="InterPro" id="IPR027038">
    <property type="entry name" value="RanGap"/>
</dbReference>
<evidence type="ECO:0000313" key="6">
    <source>
        <dbReference type="EMBL" id="KAK3267050.1"/>
    </source>
</evidence>